<protein>
    <recommendedName>
        <fullName evidence="2">Peptidase A1 domain-containing protein</fullName>
    </recommendedName>
</protein>
<evidence type="ECO:0000259" key="2">
    <source>
        <dbReference type="PROSITE" id="PS51767"/>
    </source>
</evidence>
<dbReference type="Gene3D" id="2.40.70.10">
    <property type="entry name" value="Acid Proteases"/>
    <property type="match status" value="2"/>
</dbReference>
<accession>A0AAD5UVG6</accession>
<proteinExistence type="inferred from homology"/>
<evidence type="ECO:0000313" key="3">
    <source>
        <dbReference type="EMBL" id="KAJ3477061.1"/>
    </source>
</evidence>
<feature type="domain" description="Peptidase A1" evidence="2">
    <location>
        <begin position="9"/>
        <end position="356"/>
    </location>
</feature>
<gene>
    <name evidence="3" type="ORF">NLI96_g10723</name>
</gene>
<organism evidence="3 4">
    <name type="scientific">Meripilus lineatus</name>
    <dbReference type="NCBI Taxonomy" id="2056292"/>
    <lineage>
        <taxon>Eukaryota</taxon>
        <taxon>Fungi</taxon>
        <taxon>Dikarya</taxon>
        <taxon>Basidiomycota</taxon>
        <taxon>Agaricomycotina</taxon>
        <taxon>Agaricomycetes</taxon>
        <taxon>Polyporales</taxon>
        <taxon>Meripilaceae</taxon>
        <taxon>Meripilus</taxon>
    </lineage>
</organism>
<dbReference type="PROSITE" id="PS51767">
    <property type="entry name" value="PEPTIDASE_A1"/>
    <property type="match status" value="1"/>
</dbReference>
<dbReference type="Proteomes" id="UP001212997">
    <property type="component" value="Unassembled WGS sequence"/>
</dbReference>
<dbReference type="GO" id="GO:0004190">
    <property type="term" value="F:aspartic-type endopeptidase activity"/>
    <property type="evidence" value="ECO:0007669"/>
    <property type="project" value="InterPro"/>
</dbReference>
<dbReference type="InterPro" id="IPR033121">
    <property type="entry name" value="PEPTIDASE_A1"/>
</dbReference>
<reference evidence="3" key="1">
    <citation type="submission" date="2022-07" db="EMBL/GenBank/DDBJ databases">
        <title>Genome Sequence of Physisporinus lineatus.</title>
        <authorList>
            <person name="Buettner E."/>
        </authorList>
    </citation>
    <scope>NUCLEOTIDE SEQUENCE</scope>
    <source>
        <strain evidence="3">VT162</strain>
    </source>
</reference>
<comment type="similarity">
    <text evidence="1">Belongs to the peptidase A1 family.</text>
</comment>
<dbReference type="GO" id="GO:0006508">
    <property type="term" value="P:proteolysis"/>
    <property type="evidence" value="ECO:0007669"/>
    <property type="project" value="InterPro"/>
</dbReference>
<keyword evidence="4" id="KW-1185">Reference proteome</keyword>
<evidence type="ECO:0000256" key="1">
    <source>
        <dbReference type="ARBA" id="ARBA00007447"/>
    </source>
</evidence>
<name>A0AAD5UVG6_9APHY</name>
<dbReference type="PANTHER" id="PTHR47966">
    <property type="entry name" value="BETA-SITE APP-CLEAVING ENZYME, ISOFORM A-RELATED"/>
    <property type="match status" value="1"/>
</dbReference>
<comment type="caution">
    <text evidence="3">The sequence shown here is derived from an EMBL/GenBank/DDBJ whole genome shotgun (WGS) entry which is preliminary data.</text>
</comment>
<dbReference type="InterPro" id="IPR001461">
    <property type="entry name" value="Aspartic_peptidase_A1"/>
</dbReference>
<dbReference type="Pfam" id="PF00026">
    <property type="entry name" value="Asp"/>
    <property type="match status" value="1"/>
</dbReference>
<dbReference type="PRINTS" id="PR00792">
    <property type="entry name" value="PEPSIN"/>
</dbReference>
<sequence length="366" mass="38970">MPGAITSRHVRLPSTATPVFNSIFERDPGARETIVRRAAPITLQSARRLNLTSLNLLQHDQARARQLEAIGQGNAGSRITPALAPGSIPATNAAVDYTVSIGIGTPPTQCTEFTDRLTIGSNLVVVGQSIGVAAQSEGFDDVDGVLGLGPQGLSRVTDSLFTQAAITQNLVAISFQPTNSLSVVNGELTFGGTDSSQFVGSINFAPITGTSPSSRFFGINQAIRYGSNTNILSNSAGIFDTFTTLTMINTAAFGRYKTATGGVIDNATTLLKISPAQFNNLQSLFFTINNVVFEFTANAQLWPRALNTAIGGDENSIYLIIADIGSGSSFNFINGYTFLERFYTVYDTQNRRVGIANTPFTRSTIN</sequence>
<dbReference type="EMBL" id="JANAWD010000636">
    <property type="protein sequence ID" value="KAJ3477061.1"/>
    <property type="molecule type" value="Genomic_DNA"/>
</dbReference>
<dbReference type="CDD" id="cd05471">
    <property type="entry name" value="pepsin_like"/>
    <property type="match status" value="1"/>
</dbReference>
<dbReference type="AlphaFoldDB" id="A0AAD5UVG6"/>
<dbReference type="SUPFAM" id="SSF50630">
    <property type="entry name" value="Acid proteases"/>
    <property type="match status" value="1"/>
</dbReference>
<dbReference type="InterPro" id="IPR034164">
    <property type="entry name" value="Pepsin-like_dom"/>
</dbReference>
<dbReference type="InterPro" id="IPR021109">
    <property type="entry name" value="Peptidase_aspartic_dom_sf"/>
</dbReference>
<dbReference type="PANTHER" id="PTHR47966:SF51">
    <property type="entry name" value="BETA-SITE APP-CLEAVING ENZYME, ISOFORM A-RELATED"/>
    <property type="match status" value="1"/>
</dbReference>
<evidence type="ECO:0000313" key="4">
    <source>
        <dbReference type="Proteomes" id="UP001212997"/>
    </source>
</evidence>